<keyword evidence="4 5" id="KW-0472">Membrane</keyword>
<name>M2ZNA9_9PROT</name>
<evidence type="ECO:0000313" key="8">
    <source>
        <dbReference type="Proteomes" id="UP000011744"/>
    </source>
</evidence>
<sequence length="232" mass="25106">MLAEIGSSSIGLTGGVGHLVASVAVFLGAHSLSNWKPVRGPVEAKYGRAAFYAGYSVVSTILLAWVIAAALDSPTVVVWEQRPWMRWVPPLLMPVACLLWVLGLTQKNPFSIGPGGAGYDPARPGIVRLTRHPIIWGLGLWSAVHIVPNGHLAGLLLFVPLFLLCLAGPRILDAKRRKSLGQERWREMAGQAAFDVRLLRAELGWARIMGGLALYPVLLWLHPLVIGLSPLP</sequence>
<keyword evidence="2 5" id="KW-0812">Transmembrane</keyword>
<evidence type="ECO:0000256" key="2">
    <source>
        <dbReference type="ARBA" id="ARBA00022692"/>
    </source>
</evidence>
<keyword evidence="8" id="KW-1185">Reference proteome</keyword>
<feature type="transmembrane region" description="Helical" evidence="5">
    <location>
        <begin position="6"/>
        <end position="29"/>
    </location>
</feature>
<accession>M2ZNA9</accession>
<dbReference type="OrthoDB" id="5293641at2"/>
<dbReference type="PATRIC" id="fig|1244869.3.peg.3325"/>
<dbReference type="GO" id="GO:0016020">
    <property type="term" value="C:membrane"/>
    <property type="evidence" value="ECO:0007669"/>
    <property type="project" value="UniProtKB-SubCell"/>
</dbReference>
<dbReference type="eggNOG" id="COG4094">
    <property type="taxonomic scope" value="Bacteria"/>
</dbReference>
<feature type="transmembrane region" description="Helical" evidence="5">
    <location>
        <begin position="49"/>
        <end position="67"/>
    </location>
</feature>
<comment type="subcellular location">
    <subcellularLocation>
        <location evidence="1">Membrane</location>
        <topology evidence="1">Multi-pass membrane protein</topology>
    </subcellularLocation>
</comment>
<feature type="transmembrane region" description="Helical" evidence="5">
    <location>
        <begin position="152"/>
        <end position="172"/>
    </location>
</feature>
<evidence type="ECO:0000313" key="7">
    <source>
        <dbReference type="EMBL" id="EME68782.1"/>
    </source>
</evidence>
<dbReference type="Proteomes" id="UP000011744">
    <property type="component" value="Unassembled WGS sequence"/>
</dbReference>
<protein>
    <recommendedName>
        <fullName evidence="6">NnrU domain-containing protein</fullName>
    </recommendedName>
</protein>
<reference evidence="7 8" key="1">
    <citation type="journal article" date="2014" name="Genome Announc.">
        <title>Draft Genome Sequence of Magnetospirillum sp. Strain SO-1, a Freshwater Magnetotactic Bacterium Isolated from the Ol'khovka River, Russia.</title>
        <authorList>
            <person name="Grouzdev D.S."/>
            <person name="Dziuba M.V."/>
            <person name="Sukhacheva M.S."/>
            <person name="Mardanov A.V."/>
            <person name="Beletskiy A.V."/>
            <person name="Kuznetsov B.B."/>
            <person name="Skryabin K.G."/>
        </authorList>
    </citation>
    <scope>NUCLEOTIDE SEQUENCE [LARGE SCALE GENOMIC DNA]</scope>
    <source>
        <strain evidence="7 8">SO-1</strain>
    </source>
</reference>
<evidence type="ECO:0000256" key="5">
    <source>
        <dbReference type="SAM" id="Phobius"/>
    </source>
</evidence>
<proteinExistence type="predicted"/>
<evidence type="ECO:0000256" key="4">
    <source>
        <dbReference type="ARBA" id="ARBA00023136"/>
    </source>
</evidence>
<dbReference type="Pfam" id="PF07298">
    <property type="entry name" value="NnrU"/>
    <property type="match status" value="1"/>
</dbReference>
<dbReference type="STRING" id="1244869.H261_16565"/>
<feature type="transmembrane region" description="Helical" evidence="5">
    <location>
        <begin position="87"/>
        <end position="105"/>
    </location>
</feature>
<organism evidence="7 8">
    <name type="scientific">Paramagnetospirillum caucaseum</name>
    <dbReference type="NCBI Taxonomy" id="1244869"/>
    <lineage>
        <taxon>Bacteria</taxon>
        <taxon>Pseudomonadati</taxon>
        <taxon>Pseudomonadota</taxon>
        <taxon>Alphaproteobacteria</taxon>
        <taxon>Rhodospirillales</taxon>
        <taxon>Magnetospirillaceae</taxon>
        <taxon>Paramagnetospirillum</taxon>
    </lineage>
</organism>
<feature type="domain" description="NnrU" evidence="6">
    <location>
        <begin position="19"/>
        <end position="230"/>
    </location>
</feature>
<comment type="caution">
    <text evidence="7">The sequence shown here is derived from an EMBL/GenBank/DDBJ whole genome shotgun (WGS) entry which is preliminary data.</text>
</comment>
<evidence type="ECO:0000259" key="6">
    <source>
        <dbReference type="Pfam" id="PF07298"/>
    </source>
</evidence>
<dbReference type="AlphaFoldDB" id="M2ZNA9"/>
<evidence type="ECO:0000256" key="3">
    <source>
        <dbReference type="ARBA" id="ARBA00022989"/>
    </source>
</evidence>
<dbReference type="RefSeq" id="WP_008619645.1">
    <property type="nucleotide sequence ID" value="NZ_AONQ01000052.1"/>
</dbReference>
<dbReference type="InterPro" id="IPR009915">
    <property type="entry name" value="NnrU_dom"/>
</dbReference>
<dbReference type="EMBL" id="AONQ01000052">
    <property type="protein sequence ID" value="EME68782.1"/>
    <property type="molecule type" value="Genomic_DNA"/>
</dbReference>
<gene>
    <name evidence="7" type="ORF">H261_16565</name>
</gene>
<feature type="transmembrane region" description="Helical" evidence="5">
    <location>
        <begin position="205"/>
        <end position="226"/>
    </location>
</feature>
<keyword evidence="3 5" id="KW-1133">Transmembrane helix</keyword>
<evidence type="ECO:0000256" key="1">
    <source>
        <dbReference type="ARBA" id="ARBA00004141"/>
    </source>
</evidence>